<evidence type="ECO:0000256" key="4">
    <source>
        <dbReference type="ARBA" id="ARBA00022679"/>
    </source>
</evidence>
<dbReference type="Gene3D" id="3.40.50.150">
    <property type="entry name" value="Vaccinia Virus protein VP39"/>
    <property type="match status" value="1"/>
</dbReference>
<dbReference type="PANTHER" id="PTHR13847:SF283">
    <property type="entry name" value="TRNA 5-METHYLAMINOMETHYL-2-THIOURIDINE BIOSYNTHESIS BIFUNCTIONAL PROTEIN MNMC"/>
    <property type="match status" value="1"/>
</dbReference>
<dbReference type="AlphaFoldDB" id="A0AA46W0Q7"/>
<dbReference type="EMBL" id="CP036495">
    <property type="protein sequence ID" value="UZA70275.1"/>
    <property type="molecule type" value="Genomic_DNA"/>
</dbReference>
<name>A0AA46W0Q7_PSEVI</name>
<comment type="catalytic activity">
    <reaction evidence="10">
        <text>5-aminomethyl-2-thiouridine(34) in tRNA + S-adenosyl-L-methionine = 5-methylaminomethyl-2-thiouridine(34) in tRNA + S-adenosyl-L-homocysteine + H(+)</text>
        <dbReference type="Rhea" id="RHEA:19569"/>
        <dbReference type="Rhea" id="RHEA-COMP:10195"/>
        <dbReference type="Rhea" id="RHEA-COMP:10197"/>
        <dbReference type="ChEBI" id="CHEBI:15378"/>
        <dbReference type="ChEBI" id="CHEBI:57856"/>
        <dbReference type="ChEBI" id="CHEBI:59789"/>
        <dbReference type="ChEBI" id="CHEBI:74454"/>
        <dbReference type="ChEBI" id="CHEBI:74455"/>
        <dbReference type="EC" id="2.1.1.61"/>
    </reaction>
</comment>
<evidence type="ECO:0000256" key="6">
    <source>
        <dbReference type="ARBA" id="ARBA00022694"/>
    </source>
</evidence>
<comment type="function">
    <text evidence="10">Catalyzes the last two steps in the biosynthesis of 5-methylaminomethyl-2-thiouridine (mnm(5)s(2)U) at the wobble position (U34) in tRNA. Catalyzes the FAD-dependent demodification of cmnm(5)s(2)U34 to nm(5)s(2)U34, followed by the transfer of a methyl group from S-adenosyl-L-methionine to nm(5)s(2)U34, to form mnm(5)s(2)U34.</text>
</comment>
<dbReference type="Pfam" id="PF01266">
    <property type="entry name" value="DAO"/>
    <property type="match status" value="1"/>
</dbReference>
<dbReference type="RefSeq" id="WP_029241920.1">
    <property type="nucleotide sequence ID" value="NZ_CP036495.1"/>
</dbReference>
<keyword evidence="6 10" id="KW-0819">tRNA processing</keyword>
<dbReference type="InterPro" id="IPR036188">
    <property type="entry name" value="FAD/NAD-bd_sf"/>
</dbReference>
<dbReference type="InterPro" id="IPR023032">
    <property type="entry name" value="tRNA_MAMT_biosynth_bifunc_MnmC"/>
</dbReference>
<feature type="region of interest" description="tRNA (mnm(5)s(2)U34)-methyltransferase" evidence="10">
    <location>
        <begin position="1"/>
        <end position="235"/>
    </location>
</feature>
<comment type="similarity">
    <text evidence="10">In the C-terminal section; belongs to the DAO family.</text>
</comment>
<evidence type="ECO:0000256" key="2">
    <source>
        <dbReference type="ARBA" id="ARBA00022603"/>
    </source>
</evidence>
<dbReference type="PANTHER" id="PTHR13847">
    <property type="entry name" value="SARCOSINE DEHYDROGENASE-RELATED"/>
    <property type="match status" value="1"/>
</dbReference>
<dbReference type="GO" id="GO:0032259">
    <property type="term" value="P:methylation"/>
    <property type="evidence" value="ECO:0007669"/>
    <property type="project" value="UniProtKB-KW"/>
</dbReference>
<dbReference type="InterPro" id="IPR006076">
    <property type="entry name" value="FAD-dep_OxRdtase"/>
</dbReference>
<feature type="region of interest" description="FAD-dependent cmnm(5)s(2)U34 oxidoreductase" evidence="10">
    <location>
        <begin position="266"/>
        <end position="663"/>
    </location>
</feature>
<dbReference type="GO" id="GO:0016645">
    <property type="term" value="F:oxidoreductase activity, acting on the CH-NH group of donors"/>
    <property type="evidence" value="ECO:0007669"/>
    <property type="project" value="InterPro"/>
</dbReference>
<protein>
    <recommendedName>
        <fullName evidence="10">tRNA 5-methylaminomethyl-2-thiouridine biosynthesis bifunctional protein MnmC</fullName>
        <shortName evidence="10">tRNA mnm(5)s(2)U biosynthesis bifunctional protein</shortName>
    </recommendedName>
    <domain>
        <recommendedName>
            <fullName evidence="10">tRNA (mnm(5)s(2)U34)-methyltransferase</fullName>
            <ecNumber evidence="10">2.1.1.61</ecNumber>
        </recommendedName>
    </domain>
    <domain>
        <recommendedName>
            <fullName evidence="10">FAD-dependent cmnm(5)s(2)U34 oxidoreductase</fullName>
            <ecNumber evidence="10">1.5.-.-</ecNumber>
        </recommendedName>
    </domain>
</protein>
<dbReference type="Proteomes" id="UP001163644">
    <property type="component" value="Chromosome"/>
</dbReference>
<keyword evidence="5 10" id="KW-0949">S-adenosyl-L-methionine</keyword>
<evidence type="ECO:0000313" key="14">
    <source>
        <dbReference type="Proteomes" id="UP001163644"/>
    </source>
</evidence>
<dbReference type="Gene3D" id="3.30.9.10">
    <property type="entry name" value="D-Amino Acid Oxidase, subunit A, domain 2"/>
    <property type="match status" value="1"/>
</dbReference>
<dbReference type="InterPro" id="IPR008471">
    <property type="entry name" value="MnmC-like_methylTransf"/>
</dbReference>
<sequence>MTITRHAQIDWDEHGNPHSRTFSDVYFSTESGLEETRHVFLVQNDLRRRFTELPEDGRLIIGETGFGTGLNFLCAWQLFEECARPGARMQFVSVEKYPLSRDDLQRALALWPELAAFADPLLDQYVAVHEGFQRMVFDQGRVTLTLLIGDALDMLPQLDGQIDAWFLDGFAPAKNPEMWTPELFAELARLSTTATTIGTFTSTGWVRRALNAAGFKMKRVPGIGHKWEVLRGTYIAWPEEAVPVPAAKPWFARPPALHNERKALVIGAGLAGCATAESLANRGWQVSLLERHAAPALEASGNPQGVLYLKLSAHGTALSQLILSGFGHTRRLLERLQRGVDWDGCGVLQLTFDDKEGKRQAQLAEAFPESLLHLLDQSAAQARSGIRLASGGLFYPEGGWVHPPALCDRQATHPNIRLIAHHEALELRQVGGQWQAWDNERLIDSAPVVVLAGAADIKQFAQSADLPLKRIRGQITRLPETEASTALSTVVCAEGYVAPARLGEHTLGASFDFNSVDLTPNLADHLGNLQMLEEISHDLVERLEAADLPPEHLQGRAAFRCTSPDYLPIVGPLANREAFLDAFAALGKDARQVPNVACPWLDGFYVNSGHGSRGLITAPLCAELLAAWLDNEPLPLPRSVAEACHPNRFALRGLIRGEHKVSD</sequence>
<evidence type="ECO:0000256" key="10">
    <source>
        <dbReference type="HAMAP-Rule" id="MF_01102"/>
    </source>
</evidence>
<evidence type="ECO:0000256" key="3">
    <source>
        <dbReference type="ARBA" id="ARBA00022630"/>
    </source>
</evidence>
<evidence type="ECO:0000259" key="12">
    <source>
        <dbReference type="Pfam" id="PF05430"/>
    </source>
</evidence>
<dbReference type="GO" id="GO:0004808">
    <property type="term" value="F:tRNA (5-methylaminomethyl-2-thiouridylate)(34)-methyltransferase activity"/>
    <property type="evidence" value="ECO:0007669"/>
    <property type="project" value="UniProtKB-EC"/>
</dbReference>
<dbReference type="SUPFAM" id="SSF51905">
    <property type="entry name" value="FAD/NAD(P)-binding domain"/>
    <property type="match status" value="1"/>
</dbReference>
<gene>
    <name evidence="10 13" type="primary">mnmC</name>
    <name evidence="13" type="ORF">EZZ81_19390</name>
</gene>
<comment type="subcellular location">
    <subcellularLocation>
        <location evidence="10">Cytoplasm</location>
    </subcellularLocation>
</comment>
<evidence type="ECO:0000259" key="11">
    <source>
        <dbReference type="Pfam" id="PF01266"/>
    </source>
</evidence>
<dbReference type="Gene3D" id="3.50.50.60">
    <property type="entry name" value="FAD/NAD(P)-binding domain"/>
    <property type="match status" value="1"/>
</dbReference>
<dbReference type="GO" id="GO:0002098">
    <property type="term" value="P:tRNA wobble uridine modification"/>
    <property type="evidence" value="ECO:0007669"/>
    <property type="project" value="TreeGrafter"/>
</dbReference>
<evidence type="ECO:0000256" key="9">
    <source>
        <dbReference type="ARBA" id="ARBA00023268"/>
    </source>
</evidence>
<dbReference type="GO" id="GO:0005737">
    <property type="term" value="C:cytoplasm"/>
    <property type="evidence" value="ECO:0007669"/>
    <property type="project" value="UniProtKB-SubCell"/>
</dbReference>
<evidence type="ECO:0000256" key="1">
    <source>
        <dbReference type="ARBA" id="ARBA00022490"/>
    </source>
</evidence>
<keyword evidence="3 10" id="KW-0285">Flavoprotein</keyword>
<organism evidence="13 14">
    <name type="scientific">Pseudomonas viridiflava</name>
    <name type="common">Phytomonas viridiflava</name>
    <dbReference type="NCBI Taxonomy" id="33069"/>
    <lineage>
        <taxon>Bacteria</taxon>
        <taxon>Pseudomonadati</taxon>
        <taxon>Pseudomonadota</taxon>
        <taxon>Gammaproteobacteria</taxon>
        <taxon>Pseudomonadales</taxon>
        <taxon>Pseudomonadaceae</taxon>
        <taxon>Pseudomonas</taxon>
    </lineage>
</organism>
<feature type="domain" description="MnmC-like methyltransferase" evidence="12">
    <location>
        <begin position="112"/>
        <end position="233"/>
    </location>
</feature>
<dbReference type="InterPro" id="IPR029063">
    <property type="entry name" value="SAM-dependent_MTases_sf"/>
</dbReference>
<reference evidence="13" key="1">
    <citation type="submission" date="2019-02" db="EMBL/GenBank/DDBJ databases">
        <authorList>
            <person name="Lutz S."/>
            <person name="Schori C."/>
            <person name="Ahrens C.H."/>
            <person name="Gueguen E."/>
        </authorList>
    </citation>
    <scope>NUCLEOTIDE SEQUENCE</scope>
    <source>
        <strain evidence="13">Psy35</strain>
    </source>
</reference>
<evidence type="ECO:0000313" key="13">
    <source>
        <dbReference type="EMBL" id="UZA70275.1"/>
    </source>
</evidence>
<comment type="similarity">
    <text evidence="10">In the N-terminal section; belongs to the methyltransferase superfamily. tRNA (mnm(5)s(2)U34)-methyltransferase family.</text>
</comment>
<evidence type="ECO:0000256" key="8">
    <source>
        <dbReference type="ARBA" id="ARBA00023002"/>
    </source>
</evidence>
<keyword evidence="1 10" id="KW-0963">Cytoplasm</keyword>
<keyword evidence="2 10" id="KW-0489">Methyltransferase</keyword>
<evidence type="ECO:0000256" key="5">
    <source>
        <dbReference type="ARBA" id="ARBA00022691"/>
    </source>
</evidence>
<dbReference type="NCBIfam" id="NF033855">
    <property type="entry name" value="tRNA_MNMC2"/>
    <property type="match status" value="1"/>
</dbReference>
<evidence type="ECO:0000256" key="7">
    <source>
        <dbReference type="ARBA" id="ARBA00022827"/>
    </source>
</evidence>
<keyword evidence="4 10" id="KW-0808">Transferase</keyword>
<dbReference type="NCBIfam" id="TIGR03197">
    <property type="entry name" value="MnmC_Cterm"/>
    <property type="match status" value="1"/>
</dbReference>
<dbReference type="EC" id="2.1.1.61" evidence="10"/>
<dbReference type="Pfam" id="PF05430">
    <property type="entry name" value="Methyltransf_30"/>
    <property type="match status" value="1"/>
</dbReference>
<feature type="domain" description="FAD dependent oxidoreductase" evidence="11">
    <location>
        <begin position="263"/>
        <end position="628"/>
    </location>
</feature>
<dbReference type="HAMAP" id="MF_01102">
    <property type="entry name" value="MnmC"/>
    <property type="match status" value="1"/>
</dbReference>
<keyword evidence="8 10" id="KW-0560">Oxidoreductase</keyword>
<accession>A0AA46W0Q7</accession>
<comment type="cofactor">
    <cofactor evidence="10">
        <name>FAD</name>
        <dbReference type="ChEBI" id="CHEBI:57692"/>
    </cofactor>
</comment>
<keyword evidence="7 10" id="KW-0274">FAD</keyword>
<dbReference type="EC" id="1.5.-.-" evidence="10"/>
<dbReference type="InterPro" id="IPR017610">
    <property type="entry name" value="tRNA_S-uridine_synth_MnmC_C"/>
</dbReference>
<proteinExistence type="inferred from homology"/>
<dbReference type="GO" id="GO:0050660">
    <property type="term" value="F:flavin adenine dinucleotide binding"/>
    <property type="evidence" value="ECO:0007669"/>
    <property type="project" value="UniProtKB-UniRule"/>
</dbReference>
<dbReference type="InterPro" id="IPR047785">
    <property type="entry name" value="tRNA_MNMC2"/>
</dbReference>
<keyword evidence="9 10" id="KW-0511">Multifunctional enzyme</keyword>
<dbReference type="NCBIfam" id="NF002481">
    <property type="entry name" value="PRK01747.1-2"/>
    <property type="match status" value="1"/>
</dbReference>